<keyword evidence="1" id="KW-0812">Transmembrane</keyword>
<protein>
    <submittedName>
        <fullName evidence="2">Uncharacterized protein</fullName>
    </submittedName>
</protein>
<keyword evidence="1" id="KW-0472">Membrane</keyword>
<dbReference type="AlphaFoldDB" id="A0A1I7MDR6"/>
<accession>A0A1I7MDR6</accession>
<name>A0A1I7MDR6_9MICC</name>
<dbReference type="Proteomes" id="UP000198881">
    <property type="component" value="Unassembled WGS sequence"/>
</dbReference>
<evidence type="ECO:0000313" key="3">
    <source>
        <dbReference type="Proteomes" id="UP000198881"/>
    </source>
</evidence>
<keyword evidence="3" id="KW-1185">Reference proteome</keyword>
<reference evidence="2 3" key="1">
    <citation type="submission" date="2016-10" db="EMBL/GenBank/DDBJ databases">
        <authorList>
            <person name="de Groot N.N."/>
        </authorList>
    </citation>
    <scope>NUCLEOTIDE SEQUENCE [LARGE SCALE GENOMIC DNA]</scope>
    <source>
        <strain evidence="2 3">CGMCC 1.7054</strain>
    </source>
</reference>
<keyword evidence="1" id="KW-1133">Transmembrane helix</keyword>
<proteinExistence type="predicted"/>
<evidence type="ECO:0000313" key="2">
    <source>
        <dbReference type="EMBL" id="SFV20065.1"/>
    </source>
</evidence>
<dbReference type="EMBL" id="FPCG01000001">
    <property type="protein sequence ID" value="SFV20065.1"/>
    <property type="molecule type" value="Genomic_DNA"/>
</dbReference>
<feature type="transmembrane region" description="Helical" evidence="1">
    <location>
        <begin position="12"/>
        <end position="36"/>
    </location>
</feature>
<dbReference type="RefSeq" id="WP_091692752.1">
    <property type="nucleotide sequence ID" value="NZ_CAMIGK010000127.1"/>
</dbReference>
<sequence>MSITPWDNGSRLYRTLLLSGMASIFLGIVLSILATALSAQWLYWPALICIGAGLATHVSAQVIRFRDARARQAGRPRD</sequence>
<dbReference type="OrthoDB" id="4950952at2"/>
<gene>
    <name evidence="2" type="ORF">SAMN04487966_10181</name>
</gene>
<feature type="transmembrane region" description="Helical" evidence="1">
    <location>
        <begin position="42"/>
        <end position="63"/>
    </location>
</feature>
<evidence type="ECO:0000256" key="1">
    <source>
        <dbReference type="SAM" id="Phobius"/>
    </source>
</evidence>
<organism evidence="2 3">
    <name type="scientific">Micrococcus terreus</name>
    <dbReference type="NCBI Taxonomy" id="574650"/>
    <lineage>
        <taxon>Bacteria</taxon>
        <taxon>Bacillati</taxon>
        <taxon>Actinomycetota</taxon>
        <taxon>Actinomycetes</taxon>
        <taxon>Micrococcales</taxon>
        <taxon>Micrococcaceae</taxon>
        <taxon>Micrococcus</taxon>
    </lineage>
</organism>